<keyword evidence="1" id="KW-0472">Membrane</keyword>
<organism evidence="2 3">
    <name type="scientific">Ruminococcus bovis</name>
    <dbReference type="NCBI Taxonomy" id="2564099"/>
    <lineage>
        <taxon>Bacteria</taxon>
        <taxon>Bacillati</taxon>
        <taxon>Bacillota</taxon>
        <taxon>Clostridia</taxon>
        <taxon>Eubacteriales</taxon>
        <taxon>Oscillospiraceae</taxon>
        <taxon>Ruminococcus</taxon>
    </lineage>
</organism>
<dbReference type="AlphaFoldDB" id="A0A4P8XV96"/>
<dbReference type="EMBL" id="CP039381">
    <property type="protein sequence ID" value="QCT07025.1"/>
    <property type="molecule type" value="Genomic_DNA"/>
</dbReference>
<gene>
    <name evidence="2" type="primary">spoVAC</name>
    <name evidence="2" type="ORF">E5Z56_06455</name>
</gene>
<accession>A0A4P8XV96</accession>
<protein>
    <submittedName>
        <fullName evidence="2">Stage V sporulation protein AC</fullName>
    </submittedName>
</protein>
<keyword evidence="1" id="KW-1133">Transmembrane helix</keyword>
<evidence type="ECO:0000256" key="1">
    <source>
        <dbReference type="SAM" id="Phobius"/>
    </source>
</evidence>
<evidence type="ECO:0000313" key="2">
    <source>
        <dbReference type="EMBL" id="QCT07025.1"/>
    </source>
</evidence>
<name>A0A4P8XV96_9FIRM</name>
<reference evidence="2 3" key="1">
    <citation type="submission" date="2019-04" db="EMBL/GenBank/DDBJ databases">
        <authorList>
            <person name="Embree M."/>
            <person name="Gaffney J.R."/>
        </authorList>
    </citation>
    <scope>NUCLEOTIDE SEQUENCE [LARGE SCALE GENOMIC DNA]</scope>
    <source>
        <strain evidence="2 3">JE7A12</strain>
    </source>
</reference>
<keyword evidence="1" id="KW-0812">Transmembrane</keyword>
<dbReference type="NCBIfam" id="TIGR02838">
    <property type="entry name" value="spore_V_AC"/>
    <property type="match status" value="1"/>
</dbReference>
<evidence type="ECO:0000313" key="3">
    <source>
        <dbReference type="Proteomes" id="UP000301475"/>
    </source>
</evidence>
<proteinExistence type="predicted"/>
<dbReference type="RefSeq" id="WP_138157092.1">
    <property type="nucleotide sequence ID" value="NZ_CP039381.1"/>
</dbReference>
<feature type="transmembrane region" description="Helical" evidence="1">
    <location>
        <begin position="119"/>
        <end position="148"/>
    </location>
</feature>
<dbReference type="KEGG" id="ruj:E5Z56_06455"/>
<sequence length="151" mass="16123">MISNKEYSKLVKKYSHNSPIIKDCFNAFWIGGLICAIGQGFQNLYEYLGMNKDNAGTLVSITLIFIGILITFIGWYDNIAKIGGAGTLVPITGFANSIASPAIEFKSEGLVLGLGVKMFIIAGPVLVYGISASVVCGLVLQILSLFGIKPL</sequence>
<dbReference type="PANTHER" id="PTHR38450:SF1">
    <property type="entry name" value="STAGE V SPORULATION PROTEIN AC"/>
    <property type="match status" value="1"/>
</dbReference>
<dbReference type="OrthoDB" id="9797988at2"/>
<feature type="transmembrane region" description="Helical" evidence="1">
    <location>
        <begin position="82"/>
        <end position="99"/>
    </location>
</feature>
<feature type="transmembrane region" description="Helical" evidence="1">
    <location>
        <begin position="20"/>
        <end position="42"/>
    </location>
</feature>
<keyword evidence="3" id="KW-1185">Reference proteome</keyword>
<feature type="transmembrane region" description="Helical" evidence="1">
    <location>
        <begin position="54"/>
        <end position="75"/>
    </location>
</feature>
<dbReference type="InterPro" id="IPR014203">
    <property type="entry name" value="Spore_V_AC"/>
</dbReference>
<dbReference type="Pfam" id="PF03862">
    <property type="entry name" value="SpoVAC_SpoVAEB"/>
    <property type="match status" value="1"/>
</dbReference>
<dbReference type="PANTHER" id="PTHR38450">
    <property type="entry name" value="STAGE V SPORULATION PROTEIN AC-RELATED"/>
    <property type="match status" value="1"/>
</dbReference>
<dbReference type="Proteomes" id="UP000301475">
    <property type="component" value="Chromosome"/>
</dbReference>
<dbReference type="InterPro" id="IPR005562">
    <property type="entry name" value="SpoVA"/>
</dbReference>